<reference evidence="2 3" key="1">
    <citation type="submission" date="2020-06" db="EMBL/GenBank/DDBJ databases">
        <authorList>
            <consortium name="Wellcome Sanger Institute Data Sharing"/>
        </authorList>
    </citation>
    <scope>NUCLEOTIDE SEQUENCE [LARGE SCALE GENOMIC DNA]</scope>
</reference>
<reference evidence="2" key="3">
    <citation type="submission" date="2025-09" db="UniProtKB">
        <authorList>
            <consortium name="Ensembl"/>
        </authorList>
    </citation>
    <scope>IDENTIFICATION</scope>
</reference>
<dbReference type="Proteomes" id="UP000694580">
    <property type="component" value="Chromosome 4"/>
</dbReference>
<feature type="transmembrane region" description="Helical" evidence="1">
    <location>
        <begin position="7"/>
        <end position="28"/>
    </location>
</feature>
<dbReference type="AlphaFoldDB" id="A0AAY4C353"/>
<evidence type="ECO:0000313" key="3">
    <source>
        <dbReference type="Proteomes" id="UP000694580"/>
    </source>
</evidence>
<name>A0AAY4C353_9TELE</name>
<proteinExistence type="predicted"/>
<keyword evidence="1" id="KW-1133">Transmembrane helix</keyword>
<organism evidence="2 3">
    <name type="scientific">Denticeps clupeoides</name>
    <name type="common">denticle herring</name>
    <dbReference type="NCBI Taxonomy" id="299321"/>
    <lineage>
        <taxon>Eukaryota</taxon>
        <taxon>Metazoa</taxon>
        <taxon>Chordata</taxon>
        <taxon>Craniata</taxon>
        <taxon>Vertebrata</taxon>
        <taxon>Euteleostomi</taxon>
        <taxon>Actinopterygii</taxon>
        <taxon>Neopterygii</taxon>
        <taxon>Teleostei</taxon>
        <taxon>Clupei</taxon>
        <taxon>Clupeiformes</taxon>
        <taxon>Denticipitoidei</taxon>
        <taxon>Denticipitidae</taxon>
        <taxon>Denticeps</taxon>
    </lineage>
</organism>
<protein>
    <submittedName>
        <fullName evidence="2">Uncharacterized protein</fullName>
    </submittedName>
</protein>
<evidence type="ECO:0000256" key="1">
    <source>
        <dbReference type="SAM" id="Phobius"/>
    </source>
</evidence>
<feature type="transmembrane region" description="Helical" evidence="1">
    <location>
        <begin position="143"/>
        <end position="164"/>
    </location>
</feature>
<evidence type="ECO:0000313" key="2">
    <source>
        <dbReference type="Ensembl" id="ENSDCDP00010027503.1"/>
    </source>
</evidence>
<reference evidence="2" key="2">
    <citation type="submission" date="2025-08" db="UniProtKB">
        <authorList>
            <consortium name="Ensembl"/>
        </authorList>
    </citation>
    <scope>IDENTIFICATION</scope>
</reference>
<sequence>CSDFVSITIIIVLLKLALIAGLNGGILPGVNPGLTPGLTPGLVVGGRLAPAILTGGTGILGLPPIAQVVPGVSPFMMQPQVFPGAPVGFPNSLVPQPQQFPVLPPNGGMPFFGGFPQPGMLPPQQQVAVSIKSLREISFLKGYWYKCVFLCVCVCVCLYIYIIFYREF</sequence>
<keyword evidence="3" id="KW-1185">Reference proteome</keyword>
<accession>A0AAY4C353</accession>
<dbReference type="Ensembl" id="ENSDCDT00010033994.1">
    <property type="protein sequence ID" value="ENSDCDP00010027503.1"/>
    <property type="gene ID" value="ENSDCDG00010017397.1"/>
</dbReference>
<dbReference type="GeneTree" id="ENSGT00990000208074"/>
<feature type="transmembrane region" description="Helical" evidence="1">
    <location>
        <begin position="48"/>
        <end position="69"/>
    </location>
</feature>
<keyword evidence="1" id="KW-0812">Transmembrane</keyword>
<keyword evidence="1" id="KW-0472">Membrane</keyword>